<evidence type="ECO:0000259" key="2">
    <source>
        <dbReference type="PROSITE" id="PS50125"/>
    </source>
</evidence>
<dbReference type="GO" id="GO:0035556">
    <property type="term" value="P:intracellular signal transduction"/>
    <property type="evidence" value="ECO:0007669"/>
    <property type="project" value="InterPro"/>
</dbReference>
<evidence type="ECO:0000256" key="1">
    <source>
        <dbReference type="SAM" id="Phobius"/>
    </source>
</evidence>
<dbReference type="Gene3D" id="1.25.40.10">
    <property type="entry name" value="Tetratricopeptide repeat domain"/>
    <property type="match status" value="1"/>
</dbReference>
<proteinExistence type="predicted"/>
<dbReference type="PANTHER" id="PTHR43081:SF19">
    <property type="entry name" value="PH-SENSITIVE ADENYLATE CYCLASE RV1264"/>
    <property type="match status" value="1"/>
</dbReference>
<reference evidence="3" key="1">
    <citation type="submission" date="2018-05" db="EMBL/GenBank/DDBJ databases">
        <authorList>
            <person name="Lanie J.A."/>
            <person name="Ng W.-L."/>
            <person name="Kazmierczak K.M."/>
            <person name="Andrzejewski T.M."/>
            <person name="Davidsen T.M."/>
            <person name="Wayne K.J."/>
            <person name="Tettelin H."/>
            <person name="Glass J.I."/>
            <person name="Rusch D."/>
            <person name="Podicherti R."/>
            <person name="Tsui H.-C.T."/>
            <person name="Winkler M.E."/>
        </authorList>
    </citation>
    <scope>NUCLEOTIDE SEQUENCE</scope>
</reference>
<organism evidence="3">
    <name type="scientific">marine metagenome</name>
    <dbReference type="NCBI Taxonomy" id="408172"/>
    <lineage>
        <taxon>unclassified sequences</taxon>
        <taxon>metagenomes</taxon>
        <taxon>ecological metagenomes</taxon>
    </lineage>
</organism>
<dbReference type="SMART" id="SM00044">
    <property type="entry name" value="CYCc"/>
    <property type="match status" value="1"/>
</dbReference>
<sequence length="854" mass="97082">MPSSTKSERKHVSIVFTDIVGFTALSSNNEPAALALLEKQRKLLKPVVDSYDGEWLKEIGDGLLLTFPTASAAVQCAIDIQKIASDHSDLVLRIGIHEGEITATEGDIIGDDVNVASRIEPFSAPGGIAISGKIQQNISSLPDFKTMYLGQPKLKGVRQKVEIHCIVSQGLPKPDLKTVKAKLDLGQQSLFKKYVFPITGALFTLIGGFIWLIFPLISFTTASTRDYDNKIAVLYFDNKGEQSDDYISEGLTQEIIARLSKIKTLSVASRFDVAGYKSSSVDLDEIKNKLDLNFLLTGFIRKLDSHLIISVELIELDSRKVFWAETYNKKVDDIFEIQKEVSLNVVDNLGIELNISDEKSLILDPAKNNKVYNMLLKVKYNAYKLNTDTTSLQKMVDELDTIIEIDSTFADALATRAFTTFLLYFGKEARRKPDSQESKDFYDRILNDANSALYYDPNNFVAISIFPFTNLLKLSQSKNSPTQMIFLGRQALVGVNEMIDKVPNHYISQFIQGMYHQIRALLTANKPDYDKGVYYLNKAIDQTRKGVDNNIADPMVKMIYNRGTWWLAELHYRFEYYSHVISLYDELIALHSHNNASYRLKKTLRKKGTALIKMGYFEESIDNYIKLNKISGDDKFNGNLYSFYSITQLAYSYIQLNQYQVGIDILMENPPSDYYDDWDKSKYFLAYQYELFLGEGYAGLNKFEKSNYHLLRAIEGTKQRIELTKNIDPSIKYTGSSIGDVVNEYGQYSLIPKSILALNKSFSKNRNDVEELVNDIHNGIEIYGITDSYAYFQIIANLTKVYQNIGDDANFEKMLYRAKTIKKQIAEKLIEGDKEVFDNNIPSDKRLYSLLLKS</sequence>
<dbReference type="InterPro" id="IPR001054">
    <property type="entry name" value="A/G_cyclase"/>
</dbReference>
<keyword evidence="1" id="KW-1133">Transmembrane helix</keyword>
<evidence type="ECO:0000313" key="3">
    <source>
        <dbReference type="EMBL" id="SVA26458.1"/>
    </source>
</evidence>
<dbReference type="InterPro" id="IPR050697">
    <property type="entry name" value="Adenylyl/Guanylyl_Cyclase_3/4"/>
</dbReference>
<dbReference type="InterPro" id="IPR011990">
    <property type="entry name" value="TPR-like_helical_dom_sf"/>
</dbReference>
<keyword evidence="1" id="KW-0812">Transmembrane</keyword>
<dbReference type="EMBL" id="UINC01006258">
    <property type="protein sequence ID" value="SVA26458.1"/>
    <property type="molecule type" value="Genomic_DNA"/>
</dbReference>
<dbReference type="InterPro" id="IPR029787">
    <property type="entry name" value="Nucleotide_cyclase"/>
</dbReference>
<dbReference type="PROSITE" id="PS50125">
    <property type="entry name" value="GUANYLATE_CYCLASE_2"/>
    <property type="match status" value="1"/>
</dbReference>
<dbReference type="Gene3D" id="3.30.70.1230">
    <property type="entry name" value="Nucleotide cyclase"/>
    <property type="match status" value="1"/>
</dbReference>
<gene>
    <name evidence="3" type="ORF">METZ01_LOCUS79312</name>
</gene>
<dbReference type="PANTHER" id="PTHR43081">
    <property type="entry name" value="ADENYLATE CYCLASE, TERMINAL-DIFFERENTIATION SPECIFIC-RELATED"/>
    <property type="match status" value="1"/>
</dbReference>
<feature type="domain" description="Guanylate cyclase" evidence="2">
    <location>
        <begin position="13"/>
        <end position="120"/>
    </location>
</feature>
<dbReference type="SUPFAM" id="SSF55073">
    <property type="entry name" value="Nucleotide cyclase"/>
    <property type="match status" value="1"/>
</dbReference>
<protein>
    <recommendedName>
        <fullName evidence="2">Guanylate cyclase domain-containing protein</fullName>
    </recommendedName>
</protein>
<dbReference type="CDD" id="cd07302">
    <property type="entry name" value="CHD"/>
    <property type="match status" value="1"/>
</dbReference>
<name>A0A381UFQ9_9ZZZZ</name>
<accession>A0A381UFQ9</accession>
<dbReference type="SUPFAM" id="SSF48452">
    <property type="entry name" value="TPR-like"/>
    <property type="match status" value="1"/>
</dbReference>
<dbReference type="AlphaFoldDB" id="A0A381UFQ9"/>
<keyword evidence="1" id="KW-0472">Membrane</keyword>
<dbReference type="Pfam" id="PF00211">
    <property type="entry name" value="Guanylate_cyc"/>
    <property type="match status" value="1"/>
</dbReference>
<dbReference type="GO" id="GO:0006171">
    <property type="term" value="P:cAMP biosynthetic process"/>
    <property type="evidence" value="ECO:0007669"/>
    <property type="project" value="TreeGrafter"/>
</dbReference>
<feature type="transmembrane region" description="Helical" evidence="1">
    <location>
        <begin position="194"/>
        <end position="214"/>
    </location>
</feature>